<accession>A0A1H0I684</accession>
<dbReference type="InterPro" id="IPR050177">
    <property type="entry name" value="Lipid_A_modif_metabolic_enz"/>
</dbReference>
<name>A0A1H0I684_9HYPH</name>
<dbReference type="RefSeq" id="WP_091720818.1">
    <property type="nucleotide sequence ID" value="NZ_FNHS01000018.1"/>
</dbReference>
<evidence type="ECO:0000259" key="1">
    <source>
        <dbReference type="Pfam" id="PF01370"/>
    </source>
</evidence>
<dbReference type="PANTHER" id="PTHR43245:SF13">
    <property type="entry name" value="UDP-D-APIOSE_UDP-D-XYLOSE SYNTHASE 2"/>
    <property type="match status" value="1"/>
</dbReference>
<dbReference type="Gene3D" id="3.40.50.720">
    <property type="entry name" value="NAD(P)-binding Rossmann-like Domain"/>
    <property type="match status" value="1"/>
</dbReference>
<evidence type="ECO:0000313" key="2">
    <source>
        <dbReference type="EMBL" id="SDO26853.1"/>
    </source>
</evidence>
<dbReference type="EMBL" id="FNHS01000018">
    <property type="protein sequence ID" value="SDO26853.1"/>
    <property type="molecule type" value="Genomic_DNA"/>
</dbReference>
<protein>
    <submittedName>
        <fullName evidence="2">GDP-4-dehydro-6-deoxy-D-mannose reductase</fullName>
    </submittedName>
</protein>
<dbReference type="PANTHER" id="PTHR43245">
    <property type="entry name" value="BIFUNCTIONAL POLYMYXIN RESISTANCE PROTEIN ARNA"/>
    <property type="match status" value="1"/>
</dbReference>
<dbReference type="AlphaFoldDB" id="A0A1H0I684"/>
<feature type="domain" description="NAD-dependent epimerase/dehydratase" evidence="1">
    <location>
        <begin position="3"/>
        <end position="241"/>
    </location>
</feature>
<dbReference type="Gene3D" id="3.90.25.10">
    <property type="entry name" value="UDP-galactose 4-epimerase, domain 1"/>
    <property type="match status" value="1"/>
</dbReference>
<keyword evidence="3" id="KW-1185">Reference proteome</keyword>
<organism evidence="2 3">
    <name type="scientific">Methylobacterium phyllostachyos</name>
    <dbReference type="NCBI Taxonomy" id="582672"/>
    <lineage>
        <taxon>Bacteria</taxon>
        <taxon>Pseudomonadati</taxon>
        <taxon>Pseudomonadota</taxon>
        <taxon>Alphaproteobacteria</taxon>
        <taxon>Hyphomicrobiales</taxon>
        <taxon>Methylobacteriaceae</taxon>
        <taxon>Methylobacterium</taxon>
    </lineage>
</organism>
<dbReference type="OrthoDB" id="5295702at2"/>
<dbReference type="InterPro" id="IPR001509">
    <property type="entry name" value="Epimerase_deHydtase"/>
</dbReference>
<reference evidence="3" key="1">
    <citation type="submission" date="2016-10" db="EMBL/GenBank/DDBJ databases">
        <authorList>
            <person name="Varghese N."/>
            <person name="Submissions S."/>
        </authorList>
    </citation>
    <scope>NUCLEOTIDE SEQUENCE [LARGE SCALE GENOMIC DNA]</scope>
    <source>
        <strain evidence="3">BL47</strain>
    </source>
</reference>
<dbReference type="Proteomes" id="UP000198704">
    <property type="component" value="Unassembled WGS sequence"/>
</dbReference>
<gene>
    <name evidence="2" type="ORF">SAMN05216360_11825</name>
</gene>
<dbReference type="Pfam" id="PF01370">
    <property type="entry name" value="Epimerase"/>
    <property type="match status" value="1"/>
</dbReference>
<evidence type="ECO:0000313" key="3">
    <source>
        <dbReference type="Proteomes" id="UP000198704"/>
    </source>
</evidence>
<sequence>MRVLVTGAGDYLGRRLLEALRRDLPPGSRILGIDRALQPPLENVAFLAVDPFDAGRLAEAVAAFDPTIVFHLAALASVAQSSETPSYAWRADLLGTLNLAEALATSRATLVFLSATVVYGEAFRDLSRPGEGVTPRPDTISGRTKTACEYILRDVLANAGVKHLVLRPSNYIGPGQAETFVVASFAGQIARIERGLAPPCLEVGDLSAGRDFFDVADFTAACLRVTERIPALPDGGIYNVGSGIVTPVSGILDALRGLTDASFSVRIVPERVRAAGVRAEGCDPTAFVTATGWTPTIPLVQSLSAILDEARARLG</sequence>
<dbReference type="STRING" id="582672.SAMN05216360_11825"/>
<proteinExistence type="predicted"/>
<dbReference type="SUPFAM" id="SSF51735">
    <property type="entry name" value="NAD(P)-binding Rossmann-fold domains"/>
    <property type="match status" value="1"/>
</dbReference>
<dbReference type="InterPro" id="IPR036291">
    <property type="entry name" value="NAD(P)-bd_dom_sf"/>
</dbReference>